<dbReference type="EMBL" id="GBXM01001313">
    <property type="protein sequence ID" value="JAI07265.1"/>
    <property type="molecule type" value="Transcribed_RNA"/>
</dbReference>
<protein>
    <submittedName>
        <fullName evidence="2">Uncharacterized protein</fullName>
    </submittedName>
</protein>
<proteinExistence type="predicted"/>
<keyword evidence="1" id="KW-1133">Transmembrane helix</keyword>
<reference evidence="2" key="1">
    <citation type="submission" date="2014-11" db="EMBL/GenBank/DDBJ databases">
        <authorList>
            <person name="Amaro Gonzalez C."/>
        </authorList>
    </citation>
    <scope>NUCLEOTIDE SEQUENCE</scope>
</reference>
<reference evidence="2" key="2">
    <citation type="journal article" date="2015" name="Fish Shellfish Immunol.">
        <title>Early steps in the European eel (Anguilla anguilla)-Vibrio vulnificus interaction in the gills: Role of the RtxA13 toxin.</title>
        <authorList>
            <person name="Callol A."/>
            <person name="Pajuelo D."/>
            <person name="Ebbesson L."/>
            <person name="Teles M."/>
            <person name="MacKenzie S."/>
            <person name="Amaro C."/>
        </authorList>
    </citation>
    <scope>NUCLEOTIDE SEQUENCE</scope>
</reference>
<keyword evidence="1" id="KW-0812">Transmembrane</keyword>
<name>A0A0E9XX96_ANGAN</name>
<evidence type="ECO:0000313" key="2">
    <source>
        <dbReference type="EMBL" id="JAI07265.1"/>
    </source>
</evidence>
<keyword evidence="1" id="KW-0472">Membrane</keyword>
<sequence>MGRLGRGGFRHLYLYCRAFPIVFCRTFVGLLLVPVGCFHHGVADSGEYFTALY</sequence>
<organism evidence="2">
    <name type="scientific">Anguilla anguilla</name>
    <name type="common">European freshwater eel</name>
    <name type="synonym">Muraena anguilla</name>
    <dbReference type="NCBI Taxonomy" id="7936"/>
    <lineage>
        <taxon>Eukaryota</taxon>
        <taxon>Metazoa</taxon>
        <taxon>Chordata</taxon>
        <taxon>Craniata</taxon>
        <taxon>Vertebrata</taxon>
        <taxon>Euteleostomi</taxon>
        <taxon>Actinopterygii</taxon>
        <taxon>Neopterygii</taxon>
        <taxon>Teleostei</taxon>
        <taxon>Anguilliformes</taxon>
        <taxon>Anguillidae</taxon>
        <taxon>Anguilla</taxon>
    </lineage>
</organism>
<feature type="transmembrane region" description="Helical" evidence="1">
    <location>
        <begin position="12"/>
        <end position="33"/>
    </location>
</feature>
<accession>A0A0E9XX96</accession>
<dbReference type="AlphaFoldDB" id="A0A0E9XX96"/>
<evidence type="ECO:0000256" key="1">
    <source>
        <dbReference type="SAM" id="Phobius"/>
    </source>
</evidence>